<dbReference type="EMBL" id="ADBV01010352">
    <property type="protein sequence ID" value="EJW75579.1"/>
    <property type="molecule type" value="Genomic_DNA"/>
</dbReference>
<comment type="caution">
    <text evidence="1">The sequence shown here is derived from an EMBL/GenBank/DDBJ whole genome shotgun (WGS) entry which is preliminary data.</text>
</comment>
<evidence type="ECO:0000313" key="2">
    <source>
        <dbReference type="Proteomes" id="UP000004810"/>
    </source>
</evidence>
<proteinExistence type="predicted"/>
<protein>
    <submittedName>
        <fullName evidence="1">Uncharacterized protein</fullName>
    </submittedName>
</protein>
<organism evidence="1 2">
    <name type="scientific">Wuchereria bancrofti</name>
    <dbReference type="NCBI Taxonomy" id="6293"/>
    <lineage>
        <taxon>Eukaryota</taxon>
        <taxon>Metazoa</taxon>
        <taxon>Ecdysozoa</taxon>
        <taxon>Nematoda</taxon>
        <taxon>Chromadorea</taxon>
        <taxon>Rhabditida</taxon>
        <taxon>Spirurina</taxon>
        <taxon>Spiruromorpha</taxon>
        <taxon>Filarioidea</taxon>
        <taxon>Onchocercidae</taxon>
        <taxon>Wuchereria</taxon>
    </lineage>
</organism>
<reference evidence="2" key="1">
    <citation type="submission" date="2012-08" db="EMBL/GenBank/DDBJ databases">
        <title>The Genome Sequence of Wuchereria bancrofti.</title>
        <authorList>
            <person name="Nutman T.B."/>
            <person name="Fink D.L."/>
            <person name="Russ C."/>
            <person name="Young S."/>
            <person name="Zeng Q."/>
            <person name="Koehrsen M."/>
            <person name="Alvarado L."/>
            <person name="Berlin A."/>
            <person name="Chapman S.B."/>
            <person name="Chen Z."/>
            <person name="Freedman E."/>
            <person name="Gellesch M."/>
            <person name="Goldberg J."/>
            <person name="Griggs A."/>
            <person name="Gujja S."/>
            <person name="Heilman E.R."/>
            <person name="Heiman D."/>
            <person name="Hepburn T."/>
            <person name="Howarth C."/>
            <person name="Jen D."/>
            <person name="Larson L."/>
            <person name="Lewis B."/>
            <person name="Mehta T."/>
            <person name="Park D."/>
            <person name="Pearson M."/>
            <person name="Roberts A."/>
            <person name="Saif S."/>
            <person name="Shea T."/>
            <person name="Shenoy N."/>
            <person name="Sisk P."/>
            <person name="Stolte C."/>
            <person name="Sykes S."/>
            <person name="Walk T."/>
            <person name="White J."/>
            <person name="Yandava C."/>
            <person name="Haas B."/>
            <person name="Henn M.R."/>
            <person name="Nusbaum C."/>
            <person name="Birren B."/>
        </authorList>
    </citation>
    <scope>NUCLEOTIDE SEQUENCE [LARGE SCALE GENOMIC DNA]</scope>
    <source>
        <strain evidence="2">NA</strain>
    </source>
</reference>
<feature type="non-terminal residue" evidence="1">
    <location>
        <position position="1"/>
    </location>
</feature>
<sequence length="87" mass="10694">RKYREFRLHEERYIKQRDRILRDRLDRANGSDAAKNYLYELLDLQSNMNITLKIYETREEEMRHYILATVLQEATKIWNLLDPAHID</sequence>
<gene>
    <name evidence="1" type="ORF">WUBG_13515</name>
</gene>
<accession>J9EJR7</accession>
<dbReference type="Proteomes" id="UP000004810">
    <property type="component" value="Unassembled WGS sequence"/>
</dbReference>
<dbReference type="AlphaFoldDB" id="J9EJR7"/>
<evidence type="ECO:0000313" key="1">
    <source>
        <dbReference type="EMBL" id="EJW75579.1"/>
    </source>
</evidence>
<name>J9EJR7_WUCBA</name>